<comment type="caution">
    <text evidence="1">The sequence shown here is derived from an EMBL/GenBank/DDBJ whole genome shotgun (WGS) entry which is preliminary data.</text>
</comment>
<dbReference type="EMBL" id="BAABHD010000030">
    <property type="protein sequence ID" value="GAA4459041.1"/>
    <property type="molecule type" value="Genomic_DNA"/>
</dbReference>
<sequence>MFSNKFYSNELIFQRLMSKEPCMIGRIGATEMLCLVNYLGVMQNNKKWIDFVKTNSLPWWWEDSTLKQMEKWSGFFPAQKNKIEEFCKLMLDDLQEVDILGSWLNQEVYLEDRLINAKKVVLEDLEPFFAPNPWTKALEGKNVLVVHPFSETIKLQYEKREFLFSNQLLPEFNLSTVKAVQSIAGESTEFEDWFDALKWMKFQIDNINYDICIIGCGAYGFPLAAHVKRMGKKAVHLAGATQLLFGIKGKRWEKFIVWPYVNLFNEHWVRPGENEKPQNANIVEGACYW</sequence>
<keyword evidence="2" id="KW-1185">Reference proteome</keyword>
<reference evidence="2" key="1">
    <citation type="journal article" date="2019" name="Int. J. Syst. Evol. Microbiol.">
        <title>The Global Catalogue of Microorganisms (GCM) 10K type strain sequencing project: providing services to taxonomists for standard genome sequencing and annotation.</title>
        <authorList>
            <consortium name="The Broad Institute Genomics Platform"/>
            <consortium name="The Broad Institute Genome Sequencing Center for Infectious Disease"/>
            <person name="Wu L."/>
            <person name="Ma J."/>
        </authorList>
    </citation>
    <scope>NUCLEOTIDE SEQUENCE [LARGE SCALE GENOMIC DNA]</scope>
    <source>
        <strain evidence="2">JCM 17927</strain>
    </source>
</reference>
<proteinExistence type="predicted"/>
<accession>A0ABP8N1X2</accession>
<name>A0ABP8N1X2_9BACT</name>
<dbReference type="SUPFAM" id="SSF51905">
    <property type="entry name" value="FAD/NAD(P)-binding domain"/>
    <property type="match status" value="1"/>
</dbReference>
<evidence type="ECO:0000313" key="1">
    <source>
        <dbReference type="EMBL" id="GAA4459041.1"/>
    </source>
</evidence>
<protein>
    <submittedName>
        <fullName evidence="1">Uncharacterized protein</fullName>
    </submittedName>
</protein>
<dbReference type="Proteomes" id="UP001501175">
    <property type="component" value="Unassembled WGS sequence"/>
</dbReference>
<evidence type="ECO:0000313" key="2">
    <source>
        <dbReference type="Proteomes" id="UP001501175"/>
    </source>
</evidence>
<dbReference type="InterPro" id="IPR036188">
    <property type="entry name" value="FAD/NAD-bd_sf"/>
</dbReference>
<organism evidence="1 2">
    <name type="scientific">Nibrella saemangeumensis</name>
    <dbReference type="NCBI Taxonomy" id="1084526"/>
    <lineage>
        <taxon>Bacteria</taxon>
        <taxon>Pseudomonadati</taxon>
        <taxon>Bacteroidota</taxon>
        <taxon>Cytophagia</taxon>
        <taxon>Cytophagales</taxon>
        <taxon>Spirosomataceae</taxon>
        <taxon>Nibrella</taxon>
    </lineage>
</organism>
<gene>
    <name evidence="1" type="ORF">GCM10023189_32180</name>
</gene>